<reference evidence="2" key="1">
    <citation type="journal article" date="2019" name="Int. J. Syst. Evol. Microbiol.">
        <title>The Global Catalogue of Microorganisms (GCM) 10K type strain sequencing project: providing services to taxonomists for standard genome sequencing and annotation.</title>
        <authorList>
            <consortium name="The Broad Institute Genomics Platform"/>
            <consortium name="The Broad Institute Genome Sequencing Center for Infectious Disease"/>
            <person name="Wu L."/>
            <person name="Ma J."/>
        </authorList>
    </citation>
    <scope>NUCLEOTIDE SEQUENCE [LARGE SCALE GENOMIC DNA]</scope>
    <source>
        <strain evidence="2">CCUG 52478</strain>
    </source>
</reference>
<evidence type="ECO:0000313" key="2">
    <source>
        <dbReference type="Proteomes" id="UP001597229"/>
    </source>
</evidence>
<evidence type="ECO:0000313" key="1">
    <source>
        <dbReference type="EMBL" id="MFD1250727.1"/>
    </source>
</evidence>
<name>A0ABW3W901_9ACTN</name>
<organism evidence="1 2">
    <name type="scientific">Nocardioides ginsengisoli</name>
    <dbReference type="NCBI Taxonomy" id="363868"/>
    <lineage>
        <taxon>Bacteria</taxon>
        <taxon>Bacillati</taxon>
        <taxon>Actinomycetota</taxon>
        <taxon>Actinomycetes</taxon>
        <taxon>Propionibacteriales</taxon>
        <taxon>Nocardioidaceae</taxon>
        <taxon>Nocardioides</taxon>
    </lineage>
</organism>
<dbReference type="Proteomes" id="UP001597229">
    <property type="component" value="Unassembled WGS sequence"/>
</dbReference>
<dbReference type="RefSeq" id="WP_367917303.1">
    <property type="nucleotide sequence ID" value="NZ_BAABAC010000003.1"/>
</dbReference>
<gene>
    <name evidence="1" type="ORF">ACFQ3F_23255</name>
</gene>
<comment type="caution">
    <text evidence="1">The sequence shown here is derived from an EMBL/GenBank/DDBJ whole genome shotgun (WGS) entry which is preliminary data.</text>
</comment>
<accession>A0ABW3W901</accession>
<dbReference type="EMBL" id="JBHTLX010000028">
    <property type="protein sequence ID" value="MFD1250727.1"/>
    <property type="molecule type" value="Genomic_DNA"/>
</dbReference>
<keyword evidence="2" id="KW-1185">Reference proteome</keyword>
<proteinExistence type="predicted"/>
<protein>
    <submittedName>
        <fullName evidence="1">Uncharacterized protein</fullName>
    </submittedName>
</protein>
<sequence length="159" mass="16042">MVEVDHGLEGDVAPLQECLDLFEEQGADPFGAGDAVTGAAEDVRVKVDHDRGWLAPRLRLLGLRLVGLRLVGLVGAAEQAERGGGVGEQLGGFGTELVDRLDVVVGVVGGGMFGGEELGEVVDGLVDVLGAGCGESQGEGLDVGFGGELVDAVAGSFAT</sequence>